<organism evidence="1 2">
    <name type="scientific">Trifolium medium</name>
    <dbReference type="NCBI Taxonomy" id="97028"/>
    <lineage>
        <taxon>Eukaryota</taxon>
        <taxon>Viridiplantae</taxon>
        <taxon>Streptophyta</taxon>
        <taxon>Embryophyta</taxon>
        <taxon>Tracheophyta</taxon>
        <taxon>Spermatophyta</taxon>
        <taxon>Magnoliopsida</taxon>
        <taxon>eudicotyledons</taxon>
        <taxon>Gunneridae</taxon>
        <taxon>Pentapetalae</taxon>
        <taxon>rosids</taxon>
        <taxon>fabids</taxon>
        <taxon>Fabales</taxon>
        <taxon>Fabaceae</taxon>
        <taxon>Papilionoideae</taxon>
        <taxon>50 kb inversion clade</taxon>
        <taxon>NPAAA clade</taxon>
        <taxon>Hologalegina</taxon>
        <taxon>IRL clade</taxon>
        <taxon>Trifolieae</taxon>
        <taxon>Trifolium</taxon>
    </lineage>
</organism>
<keyword evidence="2" id="KW-1185">Reference proteome</keyword>
<feature type="non-terminal residue" evidence="1">
    <location>
        <position position="81"/>
    </location>
</feature>
<evidence type="ECO:0000313" key="1">
    <source>
        <dbReference type="EMBL" id="MCI69263.1"/>
    </source>
</evidence>
<dbReference type="Proteomes" id="UP000265520">
    <property type="component" value="Unassembled WGS sequence"/>
</dbReference>
<dbReference type="EMBL" id="LXQA010752540">
    <property type="protein sequence ID" value="MCI69263.1"/>
    <property type="molecule type" value="Genomic_DNA"/>
</dbReference>
<protein>
    <submittedName>
        <fullName evidence="1">Uncharacterized protein</fullName>
    </submittedName>
</protein>
<comment type="caution">
    <text evidence="1">The sequence shown here is derived from an EMBL/GenBank/DDBJ whole genome shotgun (WGS) entry which is preliminary data.</text>
</comment>
<proteinExistence type="predicted"/>
<accession>A0A392U6Z9</accession>
<evidence type="ECO:0000313" key="2">
    <source>
        <dbReference type="Proteomes" id="UP000265520"/>
    </source>
</evidence>
<dbReference type="AlphaFoldDB" id="A0A392U6Z9"/>
<feature type="non-terminal residue" evidence="1">
    <location>
        <position position="1"/>
    </location>
</feature>
<sequence length="81" mass="8766">VHTMHELYVESLNVPNVDPAAVASVDTTVKFHDETVRDSETLGLEDPKSIEDLVKDDIGCSHDATVVDDGSEKANVESVTE</sequence>
<reference evidence="1 2" key="1">
    <citation type="journal article" date="2018" name="Front. Plant Sci.">
        <title>Red Clover (Trifolium pratense) and Zigzag Clover (T. medium) - A Picture of Genomic Similarities and Differences.</title>
        <authorList>
            <person name="Dluhosova J."/>
            <person name="Istvanek J."/>
            <person name="Nedelnik J."/>
            <person name="Repkova J."/>
        </authorList>
    </citation>
    <scope>NUCLEOTIDE SEQUENCE [LARGE SCALE GENOMIC DNA]</scope>
    <source>
        <strain evidence="2">cv. 10/8</strain>
        <tissue evidence="1">Leaf</tissue>
    </source>
</reference>
<name>A0A392U6Z9_9FABA</name>